<dbReference type="AlphaFoldDB" id="A0A517SI22"/>
<dbReference type="PANTHER" id="PTHR48081:SF13">
    <property type="entry name" value="ALPHA_BETA HYDROLASE"/>
    <property type="match status" value="1"/>
</dbReference>
<dbReference type="KEGG" id="ccos:Pan44_38210"/>
<protein>
    <submittedName>
        <fullName evidence="5">Carboxylesterase NlhH</fullName>
        <ecNumber evidence="5">3.1.1.1</ecNumber>
    </submittedName>
</protein>
<keyword evidence="1 5" id="KW-0378">Hydrolase</keyword>
<organism evidence="5 6">
    <name type="scientific">Caulifigura coniformis</name>
    <dbReference type="NCBI Taxonomy" id="2527983"/>
    <lineage>
        <taxon>Bacteria</taxon>
        <taxon>Pseudomonadati</taxon>
        <taxon>Planctomycetota</taxon>
        <taxon>Planctomycetia</taxon>
        <taxon>Planctomycetales</taxon>
        <taxon>Planctomycetaceae</taxon>
        <taxon>Caulifigura</taxon>
    </lineage>
</organism>
<feature type="signal peptide" evidence="3">
    <location>
        <begin position="1"/>
        <end position="22"/>
    </location>
</feature>
<accession>A0A517SI22</accession>
<dbReference type="GO" id="GO:0106435">
    <property type="term" value="F:carboxylesterase activity"/>
    <property type="evidence" value="ECO:0007669"/>
    <property type="project" value="UniProtKB-EC"/>
</dbReference>
<dbReference type="Pfam" id="PF20434">
    <property type="entry name" value="BD-FAE"/>
    <property type="match status" value="1"/>
</dbReference>
<dbReference type="InterPro" id="IPR049492">
    <property type="entry name" value="BD-FAE-like_dom"/>
</dbReference>
<dbReference type="RefSeq" id="WP_145032035.1">
    <property type="nucleotide sequence ID" value="NZ_CP036271.1"/>
</dbReference>
<evidence type="ECO:0000256" key="1">
    <source>
        <dbReference type="ARBA" id="ARBA00022801"/>
    </source>
</evidence>
<gene>
    <name evidence="5" type="primary">nlhH_5</name>
    <name evidence="5" type="ORF">Pan44_38210</name>
</gene>
<dbReference type="EMBL" id="CP036271">
    <property type="protein sequence ID" value="QDT55773.1"/>
    <property type="molecule type" value="Genomic_DNA"/>
</dbReference>
<sequence precursor="true">MRQLVWPLLGVIAALFSSRVAGQDQVAPMVKGSENFNVPYVEFKYRQHERHRLNLVVPARVEGSRLPLVIWIHGGAWREGSKDVWHPARVMYDKGFAVCSINYRLSNSAPFPAQLQDCKAAIRWLRKNADRYGIDPDRIGVWGASAGGHLAALVGTTGDVAQFDIGENLDQSSSVKCVVDYYGPTNFQLMNEQAKGLPGGPALDHDHPNSPESLLLGGPVQRLSAEARRADPCEYVTANDPPFLIIHGQRDPVVAHGQSELLVKSLKEAGIAVDFRSVPRAGHGDGFGDAEQKASEDFLRHHLAPK</sequence>
<evidence type="ECO:0000259" key="4">
    <source>
        <dbReference type="Pfam" id="PF20434"/>
    </source>
</evidence>
<evidence type="ECO:0000313" key="5">
    <source>
        <dbReference type="EMBL" id="QDT55773.1"/>
    </source>
</evidence>
<dbReference type="InterPro" id="IPR050300">
    <property type="entry name" value="GDXG_lipolytic_enzyme"/>
</dbReference>
<dbReference type="Gene3D" id="3.40.50.1820">
    <property type="entry name" value="alpha/beta hydrolase"/>
    <property type="match status" value="1"/>
</dbReference>
<evidence type="ECO:0000313" key="6">
    <source>
        <dbReference type="Proteomes" id="UP000315700"/>
    </source>
</evidence>
<dbReference type="PANTHER" id="PTHR48081">
    <property type="entry name" value="AB HYDROLASE SUPERFAMILY PROTEIN C4A8.06C"/>
    <property type="match status" value="1"/>
</dbReference>
<dbReference type="Proteomes" id="UP000315700">
    <property type="component" value="Chromosome"/>
</dbReference>
<dbReference type="InterPro" id="IPR029058">
    <property type="entry name" value="AB_hydrolase_fold"/>
</dbReference>
<feature type="compositionally biased region" description="Basic and acidic residues" evidence="2">
    <location>
        <begin position="290"/>
        <end position="300"/>
    </location>
</feature>
<feature type="chain" id="PRO_5022092421" evidence="3">
    <location>
        <begin position="23"/>
        <end position="306"/>
    </location>
</feature>
<reference evidence="5 6" key="1">
    <citation type="submission" date="2019-02" db="EMBL/GenBank/DDBJ databases">
        <title>Deep-cultivation of Planctomycetes and their phenomic and genomic characterization uncovers novel biology.</title>
        <authorList>
            <person name="Wiegand S."/>
            <person name="Jogler M."/>
            <person name="Boedeker C."/>
            <person name="Pinto D."/>
            <person name="Vollmers J."/>
            <person name="Rivas-Marin E."/>
            <person name="Kohn T."/>
            <person name="Peeters S.H."/>
            <person name="Heuer A."/>
            <person name="Rast P."/>
            <person name="Oberbeckmann S."/>
            <person name="Bunk B."/>
            <person name="Jeske O."/>
            <person name="Meyerdierks A."/>
            <person name="Storesund J.E."/>
            <person name="Kallscheuer N."/>
            <person name="Luecker S."/>
            <person name="Lage O.M."/>
            <person name="Pohl T."/>
            <person name="Merkel B.J."/>
            <person name="Hornburger P."/>
            <person name="Mueller R.-W."/>
            <person name="Bruemmer F."/>
            <person name="Labrenz M."/>
            <person name="Spormann A.M."/>
            <person name="Op den Camp H."/>
            <person name="Overmann J."/>
            <person name="Amann R."/>
            <person name="Jetten M.S.M."/>
            <person name="Mascher T."/>
            <person name="Medema M.H."/>
            <person name="Devos D.P."/>
            <person name="Kaster A.-K."/>
            <person name="Ovreas L."/>
            <person name="Rohde M."/>
            <person name="Galperin M.Y."/>
            <person name="Jogler C."/>
        </authorList>
    </citation>
    <scope>NUCLEOTIDE SEQUENCE [LARGE SCALE GENOMIC DNA]</scope>
    <source>
        <strain evidence="5 6">Pan44</strain>
    </source>
</reference>
<feature type="domain" description="BD-FAE-like" evidence="4">
    <location>
        <begin position="54"/>
        <end position="266"/>
    </location>
</feature>
<keyword evidence="6" id="KW-1185">Reference proteome</keyword>
<feature type="region of interest" description="Disordered" evidence="2">
    <location>
        <begin position="281"/>
        <end position="306"/>
    </location>
</feature>
<dbReference type="SUPFAM" id="SSF53474">
    <property type="entry name" value="alpha/beta-Hydrolases"/>
    <property type="match status" value="1"/>
</dbReference>
<proteinExistence type="predicted"/>
<dbReference type="OrthoDB" id="265201at2"/>
<evidence type="ECO:0000256" key="3">
    <source>
        <dbReference type="SAM" id="SignalP"/>
    </source>
</evidence>
<evidence type="ECO:0000256" key="2">
    <source>
        <dbReference type="SAM" id="MobiDB-lite"/>
    </source>
</evidence>
<dbReference type="EC" id="3.1.1.1" evidence="5"/>
<name>A0A517SI22_9PLAN</name>
<keyword evidence="3" id="KW-0732">Signal</keyword>
<dbReference type="InParanoid" id="A0A517SI22"/>